<gene>
    <name evidence="2" type="ORF">EUGRSUZ_C04111</name>
</gene>
<evidence type="ECO:0000256" key="1">
    <source>
        <dbReference type="SAM" id="Phobius"/>
    </source>
</evidence>
<keyword evidence="1" id="KW-0472">Membrane</keyword>
<reference evidence="2" key="1">
    <citation type="submission" date="2013-07" db="EMBL/GenBank/DDBJ databases">
        <title>The genome of Eucalyptus grandis.</title>
        <authorList>
            <person name="Schmutz J."/>
            <person name="Hayes R."/>
            <person name="Myburg A."/>
            <person name="Tuskan G."/>
            <person name="Grattapaglia D."/>
            <person name="Rokhsar D.S."/>
        </authorList>
    </citation>
    <scope>NUCLEOTIDE SEQUENCE</scope>
    <source>
        <tissue evidence="2">Leaf extractions</tissue>
    </source>
</reference>
<dbReference type="InParanoid" id="A0A059CW71"/>
<feature type="transmembrane region" description="Helical" evidence="1">
    <location>
        <begin position="41"/>
        <end position="62"/>
    </location>
</feature>
<name>A0A059CW71_EUCGR</name>
<proteinExistence type="predicted"/>
<keyword evidence="1" id="KW-0812">Transmembrane</keyword>
<accession>A0A059CW71</accession>
<protein>
    <submittedName>
        <fullName evidence="2">Uncharacterized protein</fullName>
    </submittedName>
</protein>
<keyword evidence="1" id="KW-1133">Transmembrane helix</keyword>
<dbReference type="EMBL" id="KK198755">
    <property type="protein sequence ID" value="KCW82733.1"/>
    <property type="molecule type" value="Genomic_DNA"/>
</dbReference>
<sequence>MKEKGCSMMQQKGPGSLFGQFHRVEGEPGIALFPRLSRATLLALTTVNWAVLTCCLTIPWSYMPSSSNGSRPPPKTAFCFDKLLAVSTKANSQSSLPDLAAGVCQAEVTSGSPLEGNASHKPFPLLAGGPANRANTNVLP</sequence>
<organism evidence="2">
    <name type="scientific">Eucalyptus grandis</name>
    <name type="common">Flooded gum</name>
    <dbReference type="NCBI Taxonomy" id="71139"/>
    <lineage>
        <taxon>Eukaryota</taxon>
        <taxon>Viridiplantae</taxon>
        <taxon>Streptophyta</taxon>
        <taxon>Embryophyta</taxon>
        <taxon>Tracheophyta</taxon>
        <taxon>Spermatophyta</taxon>
        <taxon>Magnoliopsida</taxon>
        <taxon>eudicotyledons</taxon>
        <taxon>Gunneridae</taxon>
        <taxon>Pentapetalae</taxon>
        <taxon>rosids</taxon>
        <taxon>malvids</taxon>
        <taxon>Myrtales</taxon>
        <taxon>Myrtaceae</taxon>
        <taxon>Myrtoideae</taxon>
        <taxon>Eucalypteae</taxon>
        <taxon>Eucalyptus</taxon>
    </lineage>
</organism>
<dbReference type="Gramene" id="KCW82733">
    <property type="protein sequence ID" value="KCW82733"/>
    <property type="gene ID" value="EUGRSUZ_C04111"/>
</dbReference>
<evidence type="ECO:0000313" key="2">
    <source>
        <dbReference type="EMBL" id="KCW82733.1"/>
    </source>
</evidence>
<dbReference type="AlphaFoldDB" id="A0A059CW71"/>